<dbReference type="GO" id="GO:0045505">
    <property type="term" value="F:dynein intermediate chain binding"/>
    <property type="evidence" value="ECO:0007669"/>
    <property type="project" value="InterPro"/>
</dbReference>
<dbReference type="GO" id="GO:0051959">
    <property type="term" value="F:dynein light intermediate chain binding"/>
    <property type="evidence" value="ECO:0007669"/>
    <property type="project" value="InterPro"/>
</dbReference>
<keyword evidence="1" id="KW-0175">Coiled coil</keyword>
<sequence>MSKNNHRKATFIPAKPNKSHQESPETSEFSLSSLMESLFWQNLGWVHTPPFIGVHSDGPKLHFPGAKKTPSSSRLYLEKSFHPKIQVENVVPYGSLPKNIATDIEKRSFEKQDLKKILLDMGLRNNIIRPPFLITRNTFVILKDDPDEGIPQEPFLDLDIFDDDYLYETHSPQEWMALGHSDDQIRPVPGTAFIPVENDERKFEVKQFDWQKVAVLDYDVERKSYIVRNEKNCKKDPSYTLKTDEDCDLWVKRIYLKFDAEESLRFARRLHSAVATRHLVEDSIRMRLYVENMPIDASLPTFSKKDIDEIISVVRRCRQLQPKFQCIKNEIERTVEDLHIQFRKTVNFQAYIDVTGQNPNLIDNFENEPLGDIHKKYSIQNFKYFFKDAYEKFSQLTLNNQVGVIKALNAVQSEILVLNDMSLYSLSFNDVASLDRFRKAQGDKLQMVERYVHGPWISTIVNSIKSNIKTCDEVSYDTKQTVLHIYKLTKLGKLLRLVGFKMQDVMRFLVLGNLEMYSRMFQKACINLEDVEDGFTWSESFVSDRWAPETKPIFEISLEIRGVHLEFVVDLRKHREVVLELFDEGLRVTQGLPKLEKFVMKNLLYNPDDKLESVKSWEEQVVSWREAIIAGMVRATLIATAYVQHYDTTLEAFAEDPINYVKRLARFRATCEQLKAIVEKHLSEEQRLAEVIPNYMDIGPFRLVLQTVRLAAQKKHRQLADATIEHFHDRLRQDMESTRDQFLVLLDRIAHRTGNIEDLLDKKAWCRGVPKKIENLAEDVNEIRTSFKTLTDVFTSCMVDEDFSLYWKIQEFPQITAKRLAERTESFDQEREAHKENLSTDVRQLEVDLDNLSHQVSLLHTHRNISKTSATATHVRQLRKELTACEDKAKLYNKRQRLFGHPQTDYPNIEKMDKEIVPFEHFWLNAAEFFKYRERLVAGELVMEPLELKGKIVEFKNNLEKSLEYFVLESAKEIREAVVSVIVEVDEFLNSKWVLPERK</sequence>
<dbReference type="PANTHER" id="PTHR22878">
    <property type="entry name" value="DYNEIN HEAVY CHAIN 6, AXONEMAL-LIKE-RELATED"/>
    <property type="match status" value="1"/>
</dbReference>
<proteinExistence type="predicted"/>
<organism evidence="3 4">
    <name type="scientific">Oedothorax gibbosus</name>
    <dbReference type="NCBI Taxonomy" id="931172"/>
    <lineage>
        <taxon>Eukaryota</taxon>
        <taxon>Metazoa</taxon>
        <taxon>Ecdysozoa</taxon>
        <taxon>Arthropoda</taxon>
        <taxon>Chelicerata</taxon>
        <taxon>Arachnida</taxon>
        <taxon>Araneae</taxon>
        <taxon>Araneomorphae</taxon>
        <taxon>Entelegynae</taxon>
        <taxon>Araneoidea</taxon>
        <taxon>Linyphiidae</taxon>
        <taxon>Erigoninae</taxon>
        <taxon>Oedothorax</taxon>
    </lineage>
</organism>
<gene>
    <name evidence="3" type="ORF">JTE90_008336</name>
</gene>
<keyword evidence="4" id="KW-1185">Reference proteome</keyword>
<name>A0AAV6U138_9ARAC</name>
<evidence type="ECO:0000313" key="3">
    <source>
        <dbReference type="EMBL" id="KAG8177711.1"/>
    </source>
</evidence>
<accession>A0AAV6U138</accession>
<dbReference type="InterPro" id="IPR026983">
    <property type="entry name" value="DHC"/>
</dbReference>
<dbReference type="GO" id="GO:0030286">
    <property type="term" value="C:dynein complex"/>
    <property type="evidence" value="ECO:0007669"/>
    <property type="project" value="InterPro"/>
</dbReference>
<dbReference type="AlphaFoldDB" id="A0AAV6U138"/>
<dbReference type="EMBL" id="JAFNEN010000758">
    <property type="protein sequence ID" value="KAG8177711.1"/>
    <property type="molecule type" value="Genomic_DNA"/>
</dbReference>
<reference evidence="3 4" key="1">
    <citation type="journal article" date="2022" name="Nat. Ecol. Evol.">
        <title>A masculinizing supergene underlies an exaggerated male reproductive morph in a spider.</title>
        <authorList>
            <person name="Hendrickx F."/>
            <person name="De Corte Z."/>
            <person name="Sonet G."/>
            <person name="Van Belleghem S.M."/>
            <person name="Kostlbacher S."/>
            <person name="Vangestel C."/>
        </authorList>
    </citation>
    <scope>NUCLEOTIDE SEQUENCE [LARGE SCALE GENOMIC DNA]</scope>
    <source>
        <strain evidence="3">W744_W776</strain>
    </source>
</reference>
<evidence type="ECO:0000313" key="4">
    <source>
        <dbReference type="Proteomes" id="UP000827092"/>
    </source>
</evidence>
<evidence type="ECO:0000256" key="1">
    <source>
        <dbReference type="SAM" id="Coils"/>
    </source>
</evidence>
<dbReference type="GO" id="GO:0007018">
    <property type="term" value="P:microtubule-based movement"/>
    <property type="evidence" value="ECO:0007669"/>
    <property type="project" value="InterPro"/>
</dbReference>
<feature type="region of interest" description="Disordered" evidence="2">
    <location>
        <begin position="1"/>
        <end position="27"/>
    </location>
</feature>
<comment type="caution">
    <text evidence="3">The sequence shown here is derived from an EMBL/GenBank/DDBJ whole genome shotgun (WGS) entry which is preliminary data.</text>
</comment>
<evidence type="ECO:0008006" key="5">
    <source>
        <dbReference type="Google" id="ProtNLM"/>
    </source>
</evidence>
<dbReference type="PANTHER" id="PTHR22878:SF68">
    <property type="entry name" value="DYNEIN HEAVY CHAIN 6, AXONEMAL-LIKE"/>
    <property type="match status" value="1"/>
</dbReference>
<feature type="coiled-coil region" evidence="1">
    <location>
        <begin position="817"/>
        <end position="895"/>
    </location>
</feature>
<dbReference type="Proteomes" id="UP000827092">
    <property type="component" value="Unassembled WGS sequence"/>
</dbReference>
<evidence type="ECO:0000256" key="2">
    <source>
        <dbReference type="SAM" id="MobiDB-lite"/>
    </source>
</evidence>
<protein>
    <recommendedName>
        <fullName evidence="5">Dynein heavy chain linker domain-containing protein</fullName>
    </recommendedName>
</protein>